<dbReference type="Proteomes" id="UP000298433">
    <property type="component" value="Unassembled WGS sequence"/>
</dbReference>
<gene>
    <name evidence="3" type="ORF">E3T23_00885</name>
</gene>
<comment type="caution">
    <text evidence="3">The sequence shown here is derived from an EMBL/GenBank/DDBJ whole genome shotgun (WGS) entry which is preliminary data.</text>
</comment>
<sequence>MGLGNRLTDLQMKTMSVLHRAVLAASGGRLLASFGSMPAVELHTIGRSSGKRRTTMLTAPVHGPQRYVLIASKGGDDRHPQWYLNLVANPDVELTVHGNTLKLRARTASPAEKAELWPQIVAAYRGYDGYQQKTDRDIPVVICEPRPR</sequence>
<dbReference type="EMBL" id="SOGN01000008">
    <property type="protein sequence ID" value="TFC83850.1"/>
    <property type="molecule type" value="Genomic_DNA"/>
</dbReference>
<dbReference type="RefSeq" id="WP_134368540.1">
    <property type="nucleotide sequence ID" value="NZ_SOGN01000008.1"/>
</dbReference>
<dbReference type="GO" id="GO:0016491">
    <property type="term" value="F:oxidoreductase activity"/>
    <property type="evidence" value="ECO:0007669"/>
    <property type="project" value="InterPro"/>
</dbReference>
<reference evidence="3 4" key="1">
    <citation type="submission" date="2019-03" db="EMBL/GenBank/DDBJ databases">
        <title>Genomics of glacier-inhabiting Cryobacterium strains.</title>
        <authorList>
            <person name="Liu Q."/>
            <person name="Xin Y.-H."/>
        </authorList>
    </citation>
    <scope>NUCLEOTIDE SEQUENCE [LARGE SCALE GENOMIC DNA]</scope>
    <source>
        <strain evidence="3 4">TMT2-48-2</strain>
    </source>
</reference>
<name>A0A4R8XXK9_9MICO</name>
<comment type="similarity">
    <text evidence="1">Belongs to the F420H(2)-dependent quinone reductase family.</text>
</comment>
<dbReference type="PANTHER" id="PTHR39428">
    <property type="entry name" value="F420H(2)-DEPENDENT QUINONE REDUCTASE RV1261C"/>
    <property type="match status" value="1"/>
</dbReference>
<evidence type="ECO:0000313" key="4">
    <source>
        <dbReference type="Proteomes" id="UP000298433"/>
    </source>
</evidence>
<dbReference type="GO" id="GO:0005886">
    <property type="term" value="C:plasma membrane"/>
    <property type="evidence" value="ECO:0007669"/>
    <property type="project" value="TreeGrafter"/>
</dbReference>
<dbReference type="PANTHER" id="PTHR39428:SF3">
    <property type="entry name" value="DEAZAFLAVIN-DEPENDENT NITROREDUCTASE"/>
    <property type="match status" value="1"/>
</dbReference>
<dbReference type="AlphaFoldDB" id="A0A4R8XXK9"/>
<dbReference type="InterPro" id="IPR012349">
    <property type="entry name" value="Split_barrel_FMN-bd"/>
</dbReference>
<evidence type="ECO:0000256" key="2">
    <source>
        <dbReference type="ARBA" id="ARBA00049106"/>
    </source>
</evidence>
<dbReference type="NCBIfam" id="TIGR00026">
    <property type="entry name" value="hi_GC_TIGR00026"/>
    <property type="match status" value="1"/>
</dbReference>
<dbReference type="GO" id="GO:0070967">
    <property type="term" value="F:coenzyme F420 binding"/>
    <property type="evidence" value="ECO:0007669"/>
    <property type="project" value="TreeGrafter"/>
</dbReference>
<evidence type="ECO:0000256" key="1">
    <source>
        <dbReference type="ARBA" id="ARBA00008710"/>
    </source>
</evidence>
<keyword evidence="4" id="KW-1185">Reference proteome</keyword>
<comment type="catalytic activity">
    <reaction evidence="2">
        <text>oxidized coenzyme F420-(gamma-L-Glu)(n) + a quinol + H(+) = reduced coenzyme F420-(gamma-L-Glu)(n) + a quinone</text>
        <dbReference type="Rhea" id="RHEA:39663"/>
        <dbReference type="Rhea" id="RHEA-COMP:12939"/>
        <dbReference type="Rhea" id="RHEA-COMP:14378"/>
        <dbReference type="ChEBI" id="CHEBI:15378"/>
        <dbReference type="ChEBI" id="CHEBI:24646"/>
        <dbReference type="ChEBI" id="CHEBI:132124"/>
        <dbReference type="ChEBI" id="CHEBI:133980"/>
        <dbReference type="ChEBI" id="CHEBI:139511"/>
    </reaction>
</comment>
<dbReference type="OrthoDB" id="8225825at2"/>
<organism evidence="3 4">
    <name type="scientific">Cryobacterium cheniae</name>
    <dbReference type="NCBI Taxonomy" id="1259262"/>
    <lineage>
        <taxon>Bacteria</taxon>
        <taxon>Bacillati</taxon>
        <taxon>Actinomycetota</taxon>
        <taxon>Actinomycetes</taxon>
        <taxon>Micrococcales</taxon>
        <taxon>Microbacteriaceae</taxon>
        <taxon>Cryobacterium</taxon>
    </lineage>
</organism>
<proteinExistence type="inferred from homology"/>
<dbReference type="Pfam" id="PF04075">
    <property type="entry name" value="F420H2_quin_red"/>
    <property type="match status" value="1"/>
</dbReference>
<dbReference type="Gene3D" id="2.30.110.10">
    <property type="entry name" value="Electron Transport, Fmn-binding Protein, Chain A"/>
    <property type="match status" value="1"/>
</dbReference>
<dbReference type="InterPro" id="IPR004378">
    <property type="entry name" value="F420H2_quin_Rdtase"/>
</dbReference>
<accession>A0A4R8XXK9</accession>
<evidence type="ECO:0000313" key="3">
    <source>
        <dbReference type="EMBL" id="TFC83850.1"/>
    </source>
</evidence>
<protein>
    <submittedName>
        <fullName evidence="3">Nitroreductase family deazaflavin-dependent oxidoreductase</fullName>
    </submittedName>
</protein>